<evidence type="ECO:0000259" key="8">
    <source>
        <dbReference type="Pfam" id="PF00749"/>
    </source>
</evidence>
<dbReference type="EC" id="6.1.1.17" evidence="7"/>
<evidence type="ECO:0000256" key="6">
    <source>
        <dbReference type="ARBA" id="ARBA00023146"/>
    </source>
</evidence>
<dbReference type="Pfam" id="PF19269">
    <property type="entry name" value="Anticodon_2"/>
    <property type="match status" value="1"/>
</dbReference>
<comment type="similarity">
    <text evidence="1 7">Belongs to the class-I aminoacyl-tRNA synthetase family. Glutamate--tRNA ligase type 1 subfamily.</text>
</comment>
<dbReference type="PRINTS" id="PR00987">
    <property type="entry name" value="TRNASYNTHGLU"/>
</dbReference>
<dbReference type="RefSeq" id="WP_307241172.1">
    <property type="nucleotide sequence ID" value="NZ_JAUSQZ010000001.1"/>
</dbReference>
<proteinExistence type="inferred from homology"/>
<comment type="caution">
    <text evidence="10">The sequence shown here is derived from an EMBL/GenBank/DDBJ whole genome shotgun (WGS) entry which is preliminary data.</text>
</comment>
<keyword evidence="6 7" id="KW-0030">Aminoacyl-tRNA synthetase</keyword>
<comment type="function">
    <text evidence="7">Catalyzes the attachment of glutamate to tRNA(Glu) in a two-step reaction: glutamate is first activated by ATP to form Glu-AMP and then transferred to the acceptor end of tRNA(Glu).</text>
</comment>
<dbReference type="PROSITE" id="PS00178">
    <property type="entry name" value="AA_TRNA_LIGASE_I"/>
    <property type="match status" value="1"/>
</dbReference>
<accession>A0ABT9P2U4</accession>
<dbReference type="InterPro" id="IPR014729">
    <property type="entry name" value="Rossmann-like_a/b/a_fold"/>
</dbReference>
<evidence type="ECO:0000256" key="4">
    <source>
        <dbReference type="ARBA" id="ARBA00022840"/>
    </source>
</evidence>
<dbReference type="InterPro" id="IPR045462">
    <property type="entry name" value="aa-tRNA-synth_I_cd-bd"/>
</dbReference>
<dbReference type="PANTHER" id="PTHR43311:SF2">
    <property type="entry name" value="GLUTAMATE--TRNA LIGASE, MITOCHONDRIAL-RELATED"/>
    <property type="match status" value="1"/>
</dbReference>
<gene>
    <name evidence="7" type="primary">gltX</name>
    <name evidence="10" type="ORF">J2S57_002164</name>
</gene>
<evidence type="ECO:0000313" key="10">
    <source>
        <dbReference type="EMBL" id="MDP9826415.1"/>
    </source>
</evidence>
<protein>
    <recommendedName>
        <fullName evidence="7">Glutamate--tRNA ligase</fullName>
        <ecNumber evidence="7">6.1.1.17</ecNumber>
    </recommendedName>
    <alternativeName>
        <fullName evidence="7">Glutamyl-tRNA synthetase</fullName>
        <shortName evidence="7">GluRS</shortName>
    </alternativeName>
</protein>
<evidence type="ECO:0000256" key="7">
    <source>
        <dbReference type="HAMAP-Rule" id="MF_00022"/>
    </source>
</evidence>
<evidence type="ECO:0000256" key="5">
    <source>
        <dbReference type="ARBA" id="ARBA00022917"/>
    </source>
</evidence>
<dbReference type="InterPro" id="IPR020058">
    <property type="entry name" value="Glu/Gln-tRNA-synth_Ib_cat-dom"/>
</dbReference>
<evidence type="ECO:0000256" key="1">
    <source>
        <dbReference type="ARBA" id="ARBA00007894"/>
    </source>
</evidence>
<dbReference type="EMBL" id="JAUSQZ010000001">
    <property type="protein sequence ID" value="MDP9826415.1"/>
    <property type="molecule type" value="Genomic_DNA"/>
</dbReference>
<dbReference type="SUPFAM" id="SSF52374">
    <property type="entry name" value="Nucleotidylyl transferase"/>
    <property type="match status" value="1"/>
</dbReference>
<keyword evidence="5 7" id="KW-0648">Protein biosynthesis</keyword>
<feature type="binding site" evidence="7">
    <location>
        <position position="293"/>
    </location>
    <ligand>
        <name>ATP</name>
        <dbReference type="ChEBI" id="CHEBI:30616"/>
    </ligand>
</feature>
<comment type="catalytic activity">
    <reaction evidence="7">
        <text>tRNA(Glu) + L-glutamate + ATP = L-glutamyl-tRNA(Glu) + AMP + diphosphate</text>
        <dbReference type="Rhea" id="RHEA:23540"/>
        <dbReference type="Rhea" id="RHEA-COMP:9663"/>
        <dbReference type="Rhea" id="RHEA-COMP:9680"/>
        <dbReference type="ChEBI" id="CHEBI:29985"/>
        <dbReference type="ChEBI" id="CHEBI:30616"/>
        <dbReference type="ChEBI" id="CHEBI:33019"/>
        <dbReference type="ChEBI" id="CHEBI:78442"/>
        <dbReference type="ChEBI" id="CHEBI:78520"/>
        <dbReference type="ChEBI" id="CHEBI:456215"/>
        <dbReference type="EC" id="6.1.1.17"/>
    </reaction>
</comment>
<organism evidence="10 11">
    <name type="scientific">Kineosporia succinea</name>
    <dbReference type="NCBI Taxonomy" id="84632"/>
    <lineage>
        <taxon>Bacteria</taxon>
        <taxon>Bacillati</taxon>
        <taxon>Actinomycetota</taxon>
        <taxon>Actinomycetes</taxon>
        <taxon>Kineosporiales</taxon>
        <taxon>Kineosporiaceae</taxon>
        <taxon>Kineosporia</taxon>
    </lineage>
</organism>
<dbReference type="InterPro" id="IPR020751">
    <property type="entry name" value="aa-tRNA-synth_I_codon-bd_sub2"/>
</dbReference>
<keyword evidence="4 7" id="KW-0067">ATP-binding</keyword>
<reference evidence="10 11" key="1">
    <citation type="submission" date="2023-07" db="EMBL/GenBank/DDBJ databases">
        <title>Sequencing the genomes of 1000 actinobacteria strains.</title>
        <authorList>
            <person name="Klenk H.-P."/>
        </authorList>
    </citation>
    <scope>NUCLEOTIDE SEQUENCE [LARGE SCALE GENOMIC DNA]</scope>
    <source>
        <strain evidence="10 11">DSM 44388</strain>
    </source>
</reference>
<dbReference type="InterPro" id="IPR049940">
    <property type="entry name" value="GluQ/Sye"/>
</dbReference>
<dbReference type="Gene3D" id="1.10.10.350">
    <property type="match status" value="1"/>
</dbReference>
<dbReference type="InterPro" id="IPR001412">
    <property type="entry name" value="aa-tRNA-synth_I_CS"/>
</dbReference>
<name>A0ABT9P2U4_9ACTN</name>
<evidence type="ECO:0000256" key="3">
    <source>
        <dbReference type="ARBA" id="ARBA00022741"/>
    </source>
</evidence>
<dbReference type="GO" id="GO:0004818">
    <property type="term" value="F:glutamate-tRNA ligase activity"/>
    <property type="evidence" value="ECO:0007669"/>
    <property type="project" value="UniProtKB-EC"/>
</dbReference>
<keyword evidence="7" id="KW-0963">Cytoplasm</keyword>
<dbReference type="PANTHER" id="PTHR43311">
    <property type="entry name" value="GLUTAMATE--TRNA LIGASE"/>
    <property type="match status" value="1"/>
</dbReference>
<dbReference type="InterPro" id="IPR008925">
    <property type="entry name" value="aa_tRNA-synth_I_cd-bd_sf"/>
</dbReference>
<keyword evidence="11" id="KW-1185">Reference proteome</keyword>
<dbReference type="SUPFAM" id="SSF48163">
    <property type="entry name" value="An anticodon-binding domain of class I aminoacyl-tRNA synthetases"/>
    <property type="match status" value="1"/>
</dbReference>
<feature type="domain" description="Glutamyl/glutaminyl-tRNA synthetase class Ib catalytic" evidence="8">
    <location>
        <begin position="35"/>
        <end position="319"/>
    </location>
</feature>
<evidence type="ECO:0000256" key="2">
    <source>
        <dbReference type="ARBA" id="ARBA00022598"/>
    </source>
</evidence>
<dbReference type="Pfam" id="PF00749">
    <property type="entry name" value="tRNA-synt_1c"/>
    <property type="match status" value="1"/>
</dbReference>
<feature type="short sequence motif" description="'HIGH' region" evidence="7">
    <location>
        <begin position="41"/>
        <end position="51"/>
    </location>
</feature>
<sequence length="547" mass="61013">MLDRTVIDSLFPADLPEPAQLEQQYPPRQLPEGAMVTRLGPSPTGHVHIGGLYVGLINKDLAGHSNGKYLLRIEDTDQAREVEGAADQFNRAFGYFGLEADEPEGEYGPYFQSQRETLYLTYVRELLREGKAYLCFATPEELADIRARQEASKAPTGYYGRWAIWRHQSDEDTQKALDEGRPYVVRFKTPEDGPLRISFDDAIRGKLQHEANRNDAVILKSSASSPRLPTYHFAHAVDDHLMRVTHVIRGEEWISSVPLHLQLFEALGFEQVTYGHIAPLMKMIPGGKRKLSKRKDPEAGVDFYIEQGFPAPAVQYYLRGLANGRLAEVPLAEALSTPLQLSEFGVAGPLVDLVKLEGMSADYIATLSSEQVYEQVLIWAERFDAELATVLKADKDLAVKAIGVEREGVENPRKDLRKWSDFRPQYGFFLPALFADATGPADERVAAVGLRPEVVTAFVNTFVEGYQHLPEQPEWFNQIREAAAKNDFAPSPKEFKKNPDAYPGSIREASQLVRVGLTGSTRSPDLHAIALVLGADEVLRRLRALAG</sequence>
<dbReference type="InterPro" id="IPR004527">
    <property type="entry name" value="Glu-tRNA-ligase_bac/mito"/>
</dbReference>
<dbReference type="Gene3D" id="3.40.50.620">
    <property type="entry name" value="HUPs"/>
    <property type="match status" value="1"/>
</dbReference>
<comment type="caution">
    <text evidence="7">Lacks conserved residue(s) required for the propagation of feature annotation.</text>
</comment>
<dbReference type="HAMAP" id="MF_00022">
    <property type="entry name" value="Glu_tRNA_synth_type1"/>
    <property type="match status" value="1"/>
</dbReference>
<comment type="subcellular location">
    <subcellularLocation>
        <location evidence="7">Cytoplasm</location>
    </subcellularLocation>
</comment>
<keyword evidence="3 7" id="KW-0547">Nucleotide-binding</keyword>
<dbReference type="Proteomes" id="UP001235712">
    <property type="component" value="Unassembled WGS sequence"/>
</dbReference>
<feature type="short sequence motif" description="'KMSKS' region" evidence="7">
    <location>
        <begin position="290"/>
        <end position="294"/>
    </location>
</feature>
<evidence type="ECO:0000259" key="9">
    <source>
        <dbReference type="Pfam" id="PF19269"/>
    </source>
</evidence>
<evidence type="ECO:0000313" key="11">
    <source>
        <dbReference type="Proteomes" id="UP001235712"/>
    </source>
</evidence>
<feature type="domain" description="Aminoacyl-tRNA synthetase class I anticodon-binding" evidence="9">
    <location>
        <begin position="510"/>
        <end position="544"/>
    </location>
</feature>
<comment type="subunit">
    <text evidence="7">Monomer.</text>
</comment>
<dbReference type="InterPro" id="IPR000924">
    <property type="entry name" value="Glu/Gln-tRNA-synth"/>
</dbReference>
<keyword evidence="2 7" id="KW-0436">Ligase</keyword>